<dbReference type="PANTHER" id="PTHR47799">
    <property type="entry name" value="OMEGA-AMIDASE YAFV"/>
    <property type="match status" value="1"/>
</dbReference>
<evidence type="ECO:0000259" key="1">
    <source>
        <dbReference type="PROSITE" id="PS50263"/>
    </source>
</evidence>
<dbReference type="GO" id="GO:0050152">
    <property type="term" value="F:omega-amidase activity"/>
    <property type="evidence" value="ECO:0007669"/>
    <property type="project" value="TreeGrafter"/>
</dbReference>
<protein>
    <recommendedName>
        <fullName evidence="1">CN hydrolase domain-containing protein</fullName>
    </recommendedName>
</protein>
<dbReference type="InterPro" id="IPR036526">
    <property type="entry name" value="C-N_Hydrolase_sf"/>
</dbReference>
<dbReference type="GO" id="GO:0106008">
    <property type="term" value="F:2-oxoglutaramate amidase activity"/>
    <property type="evidence" value="ECO:0007669"/>
    <property type="project" value="TreeGrafter"/>
</dbReference>
<reference evidence="2" key="1">
    <citation type="journal article" date="2010" name="ISME J.">
        <title>Metagenome of the Mediterranean deep chlorophyll maximum studied by direct and fosmid library 454 pyrosequencing.</title>
        <authorList>
            <person name="Ghai R."/>
            <person name="Martin-Cuadrado A.B."/>
            <person name="Molto A.G."/>
            <person name="Heredia I.G."/>
            <person name="Cabrera R."/>
            <person name="Martin J."/>
            <person name="Verdu M."/>
            <person name="Deschamps P."/>
            <person name="Moreira D."/>
            <person name="Lopez-Garcia P."/>
            <person name="Mira A."/>
            <person name="Rodriguez-Valera F."/>
        </authorList>
    </citation>
    <scope>NUCLEOTIDE SEQUENCE</scope>
</reference>
<dbReference type="InterPro" id="IPR052737">
    <property type="entry name" value="Omega-amidase_YafV"/>
</dbReference>
<dbReference type="PROSITE" id="PS50263">
    <property type="entry name" value="CN_HYDROLASE"/>
    <property type="match status" value="1"/>
</dbReference>
<dbReference type="InterPro" id="IPR003010">
    <property type="entry name" value="C-N_Hydrolase"/>
</dbReference>
<dbReference type="Gene3D" id="3.60.110.10">
    <property type="entry name" value="Carbon-nitrogen hydrolase"/>
    <property type="match status" value="1"/>
</dbReference>
<dbReference type="PANTHER" id="PTHR47799:SF1">
    <property type="entry name" value="OMEGA-AMIDASE YAFV"/>
    <property type="match status" value="1"/>
</dbReference>
<name>D6PKD3_9ZZZZ</name>
<evidence type="ECO:0000313" key="2">
    <source>
        <dbReference type="EMBL" id="ADD96184.1"/>
    </source>
</evidence>
<dbReference type="AlphaFoldDB" id="D6PKD3"/>
<dbReference type="EMBL" id="GU943123">
    <property type="protein sequence ID" value="ADD96184.1"/>
    <property type="molecule type" value="Genomic_DNA"/>
</dbReference>
<organism evidence="2">
    <name type="scientific">uncultured organism MedDCM-OCT-S05-C187</name>
    <dbReference type="NCBI Taxonomy" id="743622"/>
    <lineage>
        <taxon>unclassified sequences</taxon>
        <taxon>environmental samples</taxon>
    </lineage>
</organism>
<dbReference type="Pfam" id="PF00795">
    <property type="entry name" value="CN_hydrolase"/>
    <property type="match status" value="1"/>
</dbReference>
<feature type="domain" description="CN hydrolase" evidence="1">
    <location>
        <begin position="1"/>
        <end position="57"/>
    </location>
</feature>
<accession>D6PKD3</accession>
<sequence length="75" mass="8478">MLKARSIENQSYVVGVNRIGKDEDFEYGGRTMVVCPQGEILADGEEKEGVVEATIDDSLVNDWRTQFPAVREFIR</sequence>
<proteinExistence type="predicted"/>
<dbReference type="SUPFAM" id="SSF56317">
    <property type="entry name" value="Carbon-nitrogen hydrolase"/>
    <property type="match status" value="1"/>
</dbReference>